<dbReference type="InterPro" id="IPR013120">
    <property type="entry name" value="FAR_NAD-bd"/>
</dbReference>
<keyword evidence="1" id="KW-0596">Phosphopantetheine</keyword>
<dbReference type="SUPFAM" id="SSF51735">
    <property type="entry name" value="NAD(P)-binding Rossmann-fold domains"/>
    <property type="match status" value="1"/>
</dbReference>
<feature type="domain" description="Carrier" evidence="3">
    <location>
        <begin position="1"/>
        <end position="70"/>
    </location>
</feature>
<dbReference type="Pfam" id="PF00550">
    <property type="entry name" value="PP-binding"/>
    <property type="match status" value="1"/>
</dbReference>
<proteinExistence type="predicted"/>
<dbReference type="PROSITE" id="PS50075">
    <property type="entry name" value="CARRIER"/>
    <property type="match status" value="1"/>
</dbReference>
<evidence type="ECO:0000256" key="2">
    <source>
        <dbReference type="ARBA" id="ARBA00022553"/>
    </source>
</evidence>
<dbReference type="AlphaFoldDB" id="A0A0M9ERF4"/>
<dbReference type="InterPro" id="IPR006162">
    <property type="entry name" value="Ppantetheine_attach_site"/>
</dbReference>
<dbReference type="PROSITE" id="PS00012">
    <property type="entry name" value="PHOSPHOPANTETHEINE"/>
    <property type="match status" value="1"/>
</dbReference>
<dbReference type="PANTHER" id="PTHR44845">
    <property type="entry name" value="CARRIER DOMAIN-CONTAINING PROTEIN"/>
    <property type="match status" value="1"/>
</dbReference>
<dbReference type="Gene3D" id="3.40.50.720">
    <property type="entry name" value="NAD(P)-binding Rossmann-like Domain"/>
    <property type="match status" value="1"/>
</dbReference>
<protein>
    <submittedName>
        <fullName evidence="4">Peramine synthetase</fullName>
    </submittedName>
</protein>
<keyword evidence="2" id="KW-0597">Phosphoprotein</keyword>
<keyword evidence="5" id="KW-1185">Reference proteome</keyword>
<evidence type="ECO:0000259" key="3">
    <source>
        <dbReference type="PROSITE" id="PS50075"/>
    </source>
</evidence>
<dbReference type="SUPFAM" id="SSF47336">
    <property type="entry name" value="ACP-like"/>
    <property type="match status" value="1"/>
</dbReference>
<dbReference type="PANTHER" id="PTHR44845:SF4">
    <property type="entry name" value="NONRIBOSOMAL PEPTIDE SYNTHASE INPA"/>
    <property type="match status" value="1"/>
</dbReference>
<dbReference type="InterPro" id="IPR036291">
    <property type="entry name" value="NAD(P)-bd_dom_sf"/>
</dbReference>
<comment type="caution">
    <text evidence="4">The sequence shown here is derived from an EMBL/GenBank/DDBJ whole genome shotgun (WGS) entry which is preliminary data.</text>
</comment>
<accession>A0A0M9ERF4</accession>
<dbReference type="InterPro" id="IPR036736">
    <property type="entry name" value="ACP-like_sf"/>
</dbReference>
<dbReference type="EMBL" id="JXCE01000315">
    <property type="protein sequence ID" value="KPA38112.1"/>
    <property type="molecule type" value="Genomic_DNA"/>
</dbReference>
<dbReference type="Gene3D" id="1.10.1200.10">
    <property type="entry name" value="ACP-like"/>
    <property type="match status" value="1"/>
</dbReference>
<gene>
    <name evidence="4" type="ORF">FLAG1_09064</name>
</gene>
<dbReference type="Pfam" id="PF07993">
    <property type="entry name" value="NAD_binding_4"/>
    <property type="match status" value="1"/>
</dbReference>
<dbReference type="OrthoDB" id="4895341at2759"/>
<evidence type="ECO:0000313" key="4">
    <source>
        <dbReference type="EMBL" id="KPA38112.1"/>
    </source>
</evidence>
<name>A0A0M9ERF4_FUSLA</name>
<dbReference type="InterPro" id="IPR009081">
    <property type="entry name" value="PP-bd_ACP"/>
</dbReference>
<sequence>MQIIWSEVLNIKPDAIGIHDGFMQLGGNSLDAMRMVTMARQAGMNLIDEDSKVYESATQKVHPTHLLADVARHDDQIAAVPLNLDRATDTEYPRKRPTVLFTGANGFIGTQILPKKWDLVKNGEIDMIVHNAALVHFLKGYDVLKPVNIASTVEMLCVASSNPVTSFVYVSSARHKDPTKEDEESVARHLAANSNGYMQTKFVSETLGKRAAHRNANGRNRFTIVSPGLVIGTLTDCCSNTDD</sequence>
<evidence type="ECO:0000313" key="5">
    <source>
        <dbReference type="Proteomes" id="UP000037904"/>
    </source>
</evidence>
<reference evidence="4 5" key="1">
    <citation type="submission" date="2015-04" db="EMBL/GenBank/DDBJ databases">
        <title>The draft genome sequence of Fusarium langsethiae, a T-2/HT-2 mycotoxin producer.</title>
        <authorList>
            <person name="Lysoe E."/>
            <person name="Divon H.H."/>
            <person name="Terzi V."/>
            <person name="Orru L."/>
            <person name="Lamontanara A."/>
            <person name="Kolseth A.-K."/>
            <person name="Frandsen R.J."/>
            <person name="Nielsen K."/>
            <person name="Thrane U."/>
        </authorList>
    </citation>
    <scope>NUCLEOTIDE SEQUENCE [LARGE SCALE GENOMIC DNA]</scope>
    <source>
        <strain evidence="4 5">Fl201059</strain>
    </source>
</reference>
<evidence type="ECO:0000256" key="1">
    <source>
        <dbReference type="ARBA" id="ARBA00022450"/>
    </source>
</evidence>
<organism evidence="4 5">
    <name type="scientific">Fusarium langsethiae</name>
    <dbReference type="NCBI Taxonomy" id="179993"/>
    <lineage>
        <taxon>Eukaryota</taxon>
        <taxon>Fungi</taxon>
        <taxon>Dikarya</taxon>
        <taxon>Ascomycota</taxon>
        <taxon>Pezizomycotina</taxon>
        <taxon>Sordariomycetes</taxon>
        <taxon>Hypocreomycetidae</taxon>
        <taxon>Hypocreales</taxon>
        <taxon>Nectriaceae</taxon>
        <taxon>Fusarium</taxon>
    </lineage>
</organism>
<dbReference type="Proteomes" id="UP000037904">
    <property type="component" value="Unassembled WGS sequence"/>
</dbReference>